<keyword evidence="2" id="KW-0805">Transcription regulation</keyword>
<dbReference type="InterPro" id="IPR013325">
    <property type="entry name" value="RNA_pol_sigma_r2"/>
</dbReference>
<evidence type="ECO:0000259" key="6">
    <source>
        <dbReference type="Pfam" id="PF08281"/>
    </source>
</evidence>
<dbReference type="InterPro" id="IPR036388">
    <property type="entry name" value="WH-like_DNA-bd_sf"/>
</dbReference>
<dbReference type="GO" id="GO:0003677">
    <property type="term" value="F:DNA binding"/>
    <property type="evidence" value="ECO:0007669"/>
    <property type="project" value="InterPro"/>
</dbReference>
<sequence>MVFLYTIRYSDNSLSQIPQVFSLPMPTTLTTLDDDTLVRQSQVELPYNATSYEELVRRYQKPVYAMCRRYLSIESDAEDATQEVFMKVFHTLPNFEYRSTFKTWLFSIAINHCKTLLSKTQRFNQFHEYGDDESAESYEDEASDTAINAENDDERECVQSVIDKMTDDERDVILLRFTSELSIEEIAKVLEKKLSATKMTFYRTLEKFKQLHEKYCT</sequence>
<evidence type="ECO:0000313" key="7">
    <source>
        <dbReference type="EMBL" id="PWQ96534.1"/>
    </source>
</evidence>
<accession>A0A317CD20</accession>
<evidence type="ECO:0000259" key="5">
    <source>
        <dbReference type="Pfam" id="PF04542"/>
    </source>
</evidence>
<dbReference type="CDD" id="cd06171">
    <property type="entry name" value="Sigma70_r4"/>
    <property type="match status" value="1"/>
</dbReference>
<dbReference type="SUPFAM" id="SSF88659">
    <property type="entry name" value="Sigma3 and sigma4 domains of RNA polymerase sigma factors"/>
    <property type="match status" value="1"/>
</dbReference>
<dbReference type="NCBIfam" id="TIGR02937">
    <property type="entry name" value="sigma70-ECF"/>
    <property type="match status" value="1"/>
</dbReference>
<comment type="similarity">
    <text evidence="1">Belongs to the sigma-70 factor family. ECF subfamily.</text>
</comment>
<keyword evidence="8" id="KW-1185">Reference proteome</keyword>
<dbReference type="InterPro" id="IPR014284">
    <property type="entry name" value="RNA_pol_sigma-70_dom"/>
</dbReference>
<dbReference type="Gene3D" id="1.10.1740.10">
    <property type="match status" value="1"/>
</dbReference>
<dbReference type="PANTHER" id="PTHR43133">
    <property type="entry name" value="RNA POLYMERASE ECF-TYPE SIGMA FACTO"/>
    <property type="match status" value="1"/>
</dbReference>
<feature type="domain" description="RNA polymerase sigma factor 70 region 4 type 2" evidence="6">
    <location>
        <begin position="155"/>
        <end position="207"/>
    </location>
</feature>
<gene>
    <name evidence="7" type="ORF">DKT75_09105</name>
</gene>
<dbReference type="Proteomes" id="UP000245506">
    <property type="component" value="Unassembled WGS sequence"/>
</dbReference>
<dbReference type="PANTHER" id="PTHR43133:SF53">
    <property type="entry name" value="ECF RNA POLYMERASE SIGMA-E FACTOR"/>
    <property type="match status" value="1"/>
</dbReference>
<dbReference type="AlphaFoldDB" id="A0A317CD20"/>
<evidence type="ECO:0000256" key="1">
    <source>
        <dbReference type="ARBA" id="ARBA00010641"/>
    </source>
</evidence>
<evidence type="ECO:0000256" key="3">
    <source>
        <dbReference type="ARBA" id="ARBA00023082"/>
    </source>
</evidence>
<dbReference type="Pfam" id="PF08281">
    <property type="entry name" value="Sigma70_r4_2"/>
    <property type="match status" value="1"/>
</dbReference>
<evidence type="ECO:0000313" key="8">
    <source>
        <dbReference type="Proteomes" id="UP000245506"/>
    </source>
</evidence>
<dbReference type="GO" id="GO:0016987">
    <property type="term" value="F:sigma factor activity"/>
    <property type="evidence" value="ECO:0007669"/>
    <property type="project" value="UniProtKB-KW"/>
</dbReference>
<evidence type="ECO:0000256" key="2">
    <source>
        <dbReference type="ARBA" id="ARBA00023015"/>
    </source>
</evidence>
<dbReference type="InterPro" id="IPR013249">
    <property type="entry name" value="RNA_pol_sigma70_r4_t2"/>
</dbReference>
<dbReference type="GO" id="GO:0006352">
    <property type="term" value="P:DNA-templated transcription initiation"/>
    <property type="evidence" value="ECO:0007669"/>
    <property type="project" value="InterPro"/>
</dbReference>
<dbReference type="SUPFAM" id="SSF88946">
    <property type="entry name" value="Sigma2 domain of RNA polymerase sigma factors"/>
    <property type="match status" value="1"/>
</dbReference>
<comment type="caution">
    <text evidence="7">The sequence shown here is derived from an EMBL/GenBank/DDBJ whole genome shotgun (WGS) entry which is preliminary data.</text>
</comment>
<protein>
    <recommendedName>
        <fullName evidence="9">RNA polymerase subunit sigma-24</fullName>
    </recommendedName>
</protein>
<name>A0A317CD20_9GAMM</name>
<reference evidence="7 8" key="1">
    <citation type="submission" date="2018-05" db="EMBL/GenBank/DDBJ databases">
        <title>Leucothrix arctica sp. nov., isolated from Arctic seawater.</title>
        <authorList>
            <person name="Choi A."/>
            <person name="Baek K."/>
        </authorList>
    </citation>
    <scope>NUCLEOTIDE SEQUENCE [LARGE SCALE GENOMIC DNA]</scope>
    <source>
        <strain evidence="7 8">IMCC9719</strain>
    </source>
</reference>
<dbReference type="EMBL" id="QGKL01000028">
    <property type="protein sequence ID" value="PWQ96534.1"/>
    <property type="molecule type" value="Genomic_DNA"/>
</dbReference>
<evidence type="ECO:0000256" key="4">
    <source>
        <dbReference type="ARBA" id="ARBA00023163"/>
    </source>
</evidence>
<organism evidence="7 8">
    <name type="scientific">Leucothrix arctica</name>
    <dbReference type="NCBI Taxonomy" id="1481894"/>
    <lineage>
        <taxon>Bacteria</taxon>
        <taxon>Pseudomonadati</taxon>
        <taxon>Pseudomonadota</taxon>
        <taxon>Gammaproteobacteria</taxon>
        <taxon>Thiotrichales</taxon>
        <taxon>Thiotrichaceae</taxon>
        <taxon>Leucothrix</taxon>
    </lineage>
</organism>
<dbReference type="InterPro" id="IPR013324">
    <property type="entry name" value="RNA_pol_sigma_r3/r4-like"/>
</dbReference>
<keyword evidence="3" id="KW-0731">Sigma factor</keyword>
<dbReference type="Pfam" id="PF04542">
    <property type="entry name" value="Sigma70_r2"/>
    <property type="match status" value="1"/>
</dbReference>
<proteinExistence type="inferred from homology"/>
<feature type="domain" description="RNA polymerase sigma-70 region 2" evidence="5">
    <location>
        <begin position="55"/>
        <end position="122"/>
    </location>
</feature>
<dbReference type="InterPro" id="IPR007627">
    <property type="entry name" value="RNA_pol_sigma70_r2"/>
</dbReference>
<dbReference type="InterPro" id="IPR039425">
    <property type="entry name" value="RNA_pol_sigma-70-like"/>
</dbReference>
<keyword evidence="4" id="KW-0804">Transcription</keyword>
<evidence type="ECO:0008006" key="9">
    <source>
        <dbReference type="Google" id="ProtNLM"/>
    </source>
</evidence>
<dbReference type="Gene3D" id="1.10.10.10">
    <property type="entry name" value="Winged helix-like DNA-binding domain superfamily/Winged helix DNA-binding domain"/>
    <property type="match status" value="1"/>
</dbReference>